<keyword evidence="1" id="KW-0472">Membrane</keyword>
<evidence type="ECO:0000313" key="2">
    <source>
        <dbReference type="EMBL" id="CAG7659364.1"/>
    </source>
</evidence>
<organism evidence="2 3">
    <name type="scientific">Allacma fusca</name>
    <dbReference type="NCBI Taxonomy" id="39272"/>
    <lineage>
        <taxon>Eukaryota</taxon>
        <taxon>Metazoa</taxon>
        <taxon>Ecdysozoa</taxon>
        <taxon>Arthropoda</taxon>
        <taxon>Hexapoda</taxon>
        <taxon>Collembola</taxon>
        <taxon>Symphypleona</taxon>
        <taxon>Sminthuridae</taxon>
        <taxon>Allacma</taxon>
    </lineage>
</organism>
<dbReference type="EMBL" id="CAJVCH010006560">
    <property type="protein sequence ID" value="CAG7659364.1"/>
    <property type="molecule type" value="Genomic_DNA"/>
</dbReference>
<evidence type="ECO:0000313" key="3">
    <source>
        <dbReference type="Proteomes" id="UP000708208"/>
    </source>
</evidence>
<reference evidence="2" key="1">
    <citation type="submission" date="2021-06" db="EMBL/GenBank/DDBJ databases">
        <authorList>
            <person name="Hodson N. C."/>
            <person name="Mongue J. A."/>
            <person name="Jaron S. K."/>
        </authorList>
    </citation>
    <scope>NUCLEOTIDE SEQUENCE</scope>
</reference>
<accession>A0A8J2J382</accession>
<feature type="transmembrane region" description="Helical" evidence="1">
    <location>
        <begin position="349"/>
        <end position="373"/>
    </location>
</feature>
<keyword evidence="1" id="KW-0812">Transmembrane</keyword>
<feature type="non-terminal residue" evidence="2">
    <location>
        <position position="1"/>
    </location>
</feature>
<keyword evidence="1" id="KW-1133">Transmembrane helix</keyword>
<dbReference type="Proteomes" id="UP000708208">
    <property type="component" value="Unassembled WGS sequence"/>
</dbReference>
<comment type="caution">
    <text evidence="2">The sequence shown here is derived from an EMBL/GenBank/DDBJ whole genome shotgun (WGS) entry which is preliminary data.</text>
</comment>
<dbReference type="AlphaFoldDB" id="A0A8J2J382"/>
<keyword evidence="3" id="KW-1185">Reference proteome</keyword>
<protein>
    <submittedName>
        <fullName evidence="2">Uncharacterized protein</fullName>
    </submittedName>
</protein>
<evidence type="ECO:0000256" key="1">
    <source>
        <dbReference type="SAM" id="Phobius"/>
    </source>
</evidence>
<proteinExistence type="predicted"/>
<gene>
    <name evidence="2" type="ORF">AFUS01_LOCUS1186</name>
</gene>
<feature type="non-terminal residue" evidence="2">
    <location>
        <position position="434"/>
    </location>
</feature>
<sequence>SRATEDSGGQSQGFSFYFFWVHLMNNNDQCAPLNSSETGNITTLAECLDEKKLTFTLLRYDSSDYDPRIGLKVDDLPDPNFEYEFNVPWGTVHFGTDIFRPFKSDSRIYSKLRYDNRLDLIRCDITTPGSYSQPDILVGKCESLIECQLKFEPLWPNIFTSGYKILTNQFEEIRTSENVPHQSFATTFSQGYLECSGRYGSDNKFLSTIDYFFTGLDSRKYLVSEDFPLESIIKVSTKHEQPMRAGMTYSFDCKISTFVLLPNIQFVLGFENGDEQLVTVTKQTSEAGIANVGHITKTATLTWQSRVTIKVGINKITCYAPRINSSDWAQSKINLKVMPDVDSGDQLPLYIKIGGAIGGVAFLALAILVIFLARRKTVVIVRNLTPEEVEEFLSGSRNRIPGQSESLPIENMAFHHKLKISSQDLITENTVIGS</sequence>
<name>A0A8J2J382_9HEXA</name>